<dbReference type="KEGG" id="pory:EJA05_01730"/>
<gene>
    <name evidence="2" type="ORF">EJA05_01730</name>
</gene>
<accession>A0A3S8UDZ9</accession>
<sequence>MRSIATGYSAARYACPATPANYCFARSVYTQVSSYSRDLRQHKKTVGAGLPAKTSVKPPSSSRVNPLPQGMLERFTGRRWSG</sequence>
<protein>
    <submittedName>
        <fullName evidence="2">Uncharacterized protein</fullName>
    </submittedName>
</protein>
<evidence type="ECO:0000313" key="3">
    <source>
        <dbReference type="Proteomes" id="UP000268230"/>
    </source>
</evidence>
<organism evidence="2 3">
    <name type="scientific">Pseudomonas entomophila</name>
    <dbReference type="NCBI Taxonomy" id="312306"/>
    <lineage>
        <taxon>Bacteria</taxon>
        <taxon>Pseudomonadati</taxon>
        <taxon>Pseudomonadota</taxon>
        <taxon>Gammaproteobacteria</taxon>
        <taxon>Pseudomonadales</taxon>
        <taxon>Pseudomonadaceae</taxon>
        <taxon>Pseudomonas</taxon>
    </lineage>
</organism>
<feature type="region of interest" description="Disordered" evidence="1">
    <location>
        <begin position="44"/>
        <end position="69"/>
    </location>
</feature>
<evidence type="ECO:0000313" key="2">
    <source>
        <dbReference type="EMBL" id="AZL66535.1"/>
    </source>
</evidence>
<dbReference type="Proteomes" id="UP000268230">
    <property type="component" value="Chromosome"/>
</dbReference>
<proteinExistence type="predicted"/>
<evidence type="ECO:0000256" key="1">
    <source>
        <dbReference type="SAM" id="MobiDB-lite"/>
    </source>
</evidence>
<name>A0A3S8UDZ9_9PSED</name>
<dbReference type="EMBL" id="CP034338">
    <property type="protein sequence ID" value="AZL66535.1"/>
    <property type="molecule type" value="Genomic_DNA"/>
</dbReference>
<dbReference type="AlphaFoldDB" id="A0A3S8UDZ9"/>
<reference evidence="2 3" key="1">
    <citation type="submission" date="2018-12" db="EMBL/GenBank/DDBJ databases">
        <authorList>
            <person name="Li S."/>
            <person name="Yang R."/>
            <person name="Chen G."/>
            <person name="Zou L."/>
            <person name="Zhang C."/>
            <person name="Chen Y."/>
            <person name="Liu Z."/>
            <person name="Li Y."/>
            <person name="Yan Y."/>
            <person name="Huang M."/>
            <person name="Chen T."/>
        </authorList>
    </citation>
    <scope>NUCLEOTIDE SEQUENCE [LARGE SCALE GENOMIC DNA]</scope>
    <source>
        <strain evidence="2 3">1257</strain>
    </source>
</reference>